<dbReference type="InterPro" id="IPR013324">
    <property type="entry name" value="RNA_pol_sigma_r3/r4-like"/>
</dbReference>
<dbReference type="SUPFAM" id="SSF88659">
    <property type="entry name" value="Sigma3 and sigma4 domains of RNA polymerase sigma factors"/>
    <property type="match status" value="1"/>
</dbReference>
<dbReference type="CDD" id="cd06171">
    <property type="entry name" value="Sigma70_r4"/>
    <property type="match status" value="1"/>
</dbReference>
<proteinExistence type="inferred from homology"/>
<accession>A0AAJ5WSG6</accession>
<evidence type="ECO:0000256" key="5">
    <source>
        <dbReference type="ARBA" id="ARBA00023163"/>
    </source>
</evidence>
<dbReference type="InterPro" id="IPR013249">
    <property type="entry name" value="RNA_pol_sigma70_r4_t2"/>
</dbReference>
<evidence type="ECO:0000313" key="10">
    <source>
        <dbReference type="Proteomes" id="UP001220610"/>
    </source>
</evidence>
<evidence type="ECO:0000259" key="7">
    <source>
        <dbReference type="Pfam" id="PF04542"/>
    </source>
</evidence>
<organism evidence="9 10">
    <name type="scientific">Candidatus Pseudobacter hemicellulosilyticus</name>
    <dbReference type="NCBI Taxonomy" id="3121375"/>
    <lineage>
        <taxon>Bacteria</taxon>
        <taxon>Pseudomonadati</taxon>
        <taxon>Bacteroidota</taxon>
        <taxon>Chitinophagia</taxon>
        <taxon>Chitinophagales</taxon>
        <taxon>Chitinophagaceae</taxon>
        <taxon>Pseudobacter</taxon>
    </lineage>
</organism>
<feature type="domain" description="RNA polymerase sigma factor 70 region 4 type 2" evidence="8">
    <location>
        <begin position="125"/>
        <end position="177"/>
    </location>
</feature>
<keyword evidence="5" id="KW-0804">Transcription</keyword>
<protein>
    <submittedName>
        <fullName evidence="9">RNA polymerase sigma-70 factor</fullName>
    </submittedName>
</protein>
<dbReference type="GO" id="GO:0003677">
    <property type="term" value="F:DNA binding"/>
    <property type="evidence" value="ECO:0007669"/>
    <property type="project" value="UniProtKB-KW"/>
</dbReference>
<dbReference type="NCBIfam" id="TIGR02985">
    <property type="entry name" value="Sig70_bacteroi1"/>
    <property type="match status" value="1"/>
</dbReference>
<dbReference type="PANTHER" id="PTHR43133">
    <property type="entry name" value="RNA POLYMERASE ECF-TYPE SIGMA FACTO"/>
    <property type="match status" value="1"/>
</dbReference>
<keyword evidence="4" id="KW-0238">DNA-binding</keyword>
<dbReference type="InterPro" id="IPR013325">
    <property type="entry name" value="RNA_pol_sigma_r2"/>
</dbReference>
<dbReference type="GO" id="GO:0016987">
    <property type="term" value="F:sigma factor activity"/>
    <property type="evidence" value="ECO:0007669"/>
    <property type="project" value="UniProtKB-KW"/>
</dbReference>
<dbReference type="InterPro" id="IPR014284">
    <property type="entry name" value="RNA_pol_sigma-70_dom"/>
</dbReference>
<dbReference type="InterPro" id="IPR007627">
    <property type="entry name" value="RNA_pol_sigma70_r2"/>
</dbReference>
<dbReference type="InterPro" id="IPR039425">
    <property type="entry name" value="RNA_pol_sigma-70-like"/>
</dbReference>
<reference evidence="9" key="1">
    <citation type="submission" date="2023-03" db="EMBL/GenBank/DDBJ databases">
        <title>Andean soil-derived lignocellulolytic bacterial consortium as a source of novel taxa and putative plastic-active enzymes.</title>
        <authorList>
            <person name="Diaz-Garcia L."/>
            <person name="Chuvochina M."/>
            <person name="Feuerriegel G."/>
            <person name="Bunk B."/>
            <person name="Sproer C."/>
            <person name="Streit W.R."/>
            <person name="Rodriguez L.M."/>
            <person name="Overmann J."/>
            <person name="Jimenez D.J."/>
        </authorList>
    </citation>
    <scope>NUCLEOTIDE SEQUENCE</scope>
    <source>
        <strain evidence="9">MAG 7</strain>
    </source>
</reference>
<evidence type="ECO:0000256" key="3">
    <source>
        <dbReference type="ARBA" id="ARBA00023082"/>
    </source>
</evidence>
<evidence type="ECO:0000256" key="2">
    <source>
        <dbReference type="ARBA" id="ARBA00023015"/>
    </source>
</evidence>
<evidence type="ECO:0000256" key="4">
    <source>
        <dbReference type="ARBA" id="ARBA00023125"/>
    </source>
</evidence>
<keyword evidence="3" id="KW-0731">Sigma factor</keyword>
<dbReference type="EMBL" id="CP119311">
    <property type="protein sequence ID" value="WEK34858.1"/>
    <property type="molecule type" value="Genomic_DNA"/>
</dbReference>
<dbReference type="SUPFAM" id="SSF88946">
    <property type="entry name" value="Sigma2 domain of RNA polymerase sigma factors"/>
    <property type="match status" value="1"/>
</dbReference>
<dbReference type="NCBIfam" id="TIGR02937">
    <property type="entry name" value="sigma70-ECF"/>
    <property type="match status" value="1"/>
</dbReference>
<dbReference type="InterPro" id="IPR014327">
    <property type="entry name" value="RNA_pol_sigma70_bacteroid"/>
</dbReference>
<dbReference type="Pfam" id="PF04542">
    <property type="entry name" value="Sigma70_r2"/>
    <property type="match status" value="1"/>
</dbReference>
<feature type="coiled-coil region" evidence="6">
    <location>
        <begin position="89"/>
        <end position="116"/>
    </location>
</feature>
<dbReference type="Proteomes" id="UP001220610">
    <property type="component" value="Chromosome"/>
</dbReference>
<gene>
    <name evidence="9" type="ORF">P0Y53_20415</name>
</gene>
<comment type="similarity">
    <text evidence="1">Belongs to the sigma-70 factor family. ECF subfamily.</text>
</comment>
<dbReference type="Gene3D" id="1.10.1740.10">
    <property type="match status" value="1"/>
</dbReference>
<evidence type="ECO:0000313" key="9">
    <source>
        <dbReference type="EMBL" id="WEK34858.1"/>
    </source>
</evidence>
<dbReference type="GO" id="GO:0006352">
    <property type="term" value="P:DNA-templated transcription initiation"/>
    <property type="evidence" value="ECO:0007669"/>
    <property type="project" value="InterPro"/>
</dbReference>
<dbReference type="PANTHER" id="PTHR43133:SF8">
    <property type="entry name" value="RNA POLYMERASE SIGMA FACTOR HI_1459-RELATED"/>
    <property type="match status" value="1"/>
</dbReference>
<evidence type="ECO:0000256" key="1">
    <source>
        <dbReference type="ARBA" id="ARBA00010641"/>
    </source>
</evidence>
<keyword evidence="6" id="KW-0175">Coiled coil</keyword>
<evidence type="ECO:0000256" key="6">
    <source>
        <dbReference type="SAM" id="Coils"/>
    </source>
</evidence>
<dbReference type="InterPro" id="IPR036388">
    <property type="entry name" value="WH-like_DNA-bd_sf"/>
</dbReference>
<dbReference type="Gene3D" id="1.10.10.10">
    <property type="entry name" value="Winged helix-like DNA-binding domain superfamily/Winged helix DNA-binding domain"/>
    <property type="match status" value="1"/>
</dbReference>
<evidence type="ECO:0000259" key="8">
    <source>
        <dbReference type="Pfam" id="PF08281"/>
    </source>
</evidence>
<feature type="domain" description="RNA polymerase sigma-70 region 2" evidence="7">
    <location>
        <begin position="27"/>
        <end position="93"/>
    </location>
</feature>
<name>A0AAJ5WSG6_9BACT</name>
<keyword evidence="2" id="KW-0805">Transcription regulation</keyword>
<dbReference type="AlphaFoldDB" id="A0AAJ5WSG6"/>
<sequence length="198" mass="22972">MTEKNIYTNTELFTHFTNGDTAAFEQLYRQHFNQVFYFARRFLTNIQAAEDLTTEIFLKAWNKRADFENSHKFRGFLYTSTRNACLNILKQEQQRAAQQTELIALLERDNETAREEQLLTAQLMQYVYEAIEDLPQQERKIFKLAYLEGLSNDAIAAAIGISNQSVRNAKARALKTLRLQLAQQGGLLTLFFWQLSAS</sequence>
<dbReference type="Pfam" id="PF08281">
    <property type="entry name" value="Sigma70_r4_2"/>
    <property type="match status" value="1"/>
</dbReference>